<comment type="cofactor">
    <cofactor evidence="14">
        <name>Mg(2+)</name>
        <dbReference type="ChEBI" id="CHEBI:18420"/>
    </cofactor>
    <text evidence="14">Binds 1 Mg(2+) ion per subunit.</text>
</comment>
<comment type="similarity">
    <text evidence="3 14">Belongs to the TPP enzyme family.</text>
</comment>
<dbReference type="InterPro" id="IPR039368">
    <property type="entry name" value="AHAS_TPP"/>
</dbReference>
<evidence type="ECO:0000313" key="19">
    <source>
        <dbReference type="Proteomes" id="UP000192731"/>
    </source>
</evidence>
<comment type="pathway">
    <text evidence="2 14">Amino-acid biosynthesis; L-valine biosynthesis; L-valine from pyruvate: step 1/4.</text>
</comment>
<keyword evidence="12 14" id="KW-0100">Branched-chain amino acid biosynthesis</keyword>
<keyword evidence="11 14" id="KW-0786">Thiamine pyrophosphate</keyword>
<dbReference type="Gene3D" id="3.40.50.970">
    <property type="match status" value="2"/>
</dbReference>
<dbReference type="Pfam" id="PF00205">
    <property type="entry name" value="TPP_enzyme_M"/>
    <property type="match status" value="1"/>
</dbReference>
<feature type="domain" description="Thiamine pyrophosphate enzyme TPP-binding" evidence="16">
    <location>
        <begin position="380"/>
        <end position="528"/>
    </location>
</feature>
<dbReference type="FunFam" id="3.40.50.970:FF:000007">
    <property type="entry name" value="Acetolactate synthase"/>
    <property type="match status" value="1"/>
</dbReference>
<dbReference type="GO" id="GO:0030976">
    <property type="term" value="F:thiamine pyrophosphate binding"/>
    <property type="evidence" value="ECO:0007669"/>
    <property type="project" value="UniProtKB-UniRule"/>
</dbReference>
<dbReference type="PROSITE" id="PS00187">
    <property type="entry name" value="TPP_ENZYMES"/>
    <property type="match status" value="1"/>
</dbReference>
<dbReference type="SUPFAM" id="SSF52518">
    <property type="entry name" value="Thiamin diphosphate-binding fold (THDP-binding)"/>
    <property type="match status" value="2"/>
</dbReference>
<feature type="domain" description="Thiamine pyrophosphate enzyme N-terminal TPP-binding" evidence="17">
    <location>
        <begin position="3"/>
        <end position="114"/>
    </location>
</feature>
<evidence type="ECO:0000256" key="10">
    <source>
        <dbReference type="ARBA" id="ARBA00022842"/>
    </source>
</evidence>
<evidence type="ECO:0000256" key="13">
    <source>
        <dbReference type="ARBA" id="ARBA00048670"/>
    </source>
</evidence>
<dbReference type="InterPro" id="IPR000399">
    <property type="entry name" value="TPP-bd_CS"/>
</dbReference>
<dbReference type="STRING" id="656914.SAMN00017405_2237"/>
<dbReference type="FunFam" id="3.40.50.1220:FF:000008">
    <property type="entry name" value="Acetolactate synthase"/>
    <property type="match status" value="1"/>
</dbReference>
<evidence type="ECO:0000256" key="6">
    <source>
        <dbReference type="ARBA" id="ARBA00022630"/>
    </source>
</evidence>
<evidence type="ECO:0000256" key="7">
    <source>
        <dbReference type="ARBA" id="ARBA00022679"/>
    </source>
</evidence>
<evidence type="ECO:0000259" key="16">
    <source>
        <dbReference type="Pfam" id="PF02775"/>
    </source>
</evidence>
<dbReference type="GO" id="GO:0000287">
    <property type="term" value="F:magnesium ion binding"/>
    <property type="evidence" value="ECO:0007669"/>
    <property type="project" value="UniProtKB-UniRule"/>
</dbReference>
<dbReference type="InterPro" id="IPR012001">
    <property type="entry name" value="Thiamin_PyroP_enz_TPP-bd_dom"/>
</dbReference>
<dbReference type="PANTHER" id="PTHR18968:SF13">
    <property type="entry name" value="ACETOLACTATE SYNTHASE CATALYTIC SUBUNIT, MITOCHONDRIAL"/>
    <property type="match status" value="1"/>
</dbReference>
<protein>
    <recommendedName>
        <fullName evidence="4 14">Acetolactate synthase</fullName>
        <ecNumber evidence="4 14">2.2.1.6</ecNumber>
    </recommendedName>
</protein>
<dbReference type="Pfam" id="PF02775">
    <property type="entry name" value="TPP_enzyme_C"/>
    <property type="match status" value="1"/>
</dbReference>
<evidence type="ECO:0000256" key="5">
    <source>
        <dbReference type="ARBA" id="ARBA00022605"/>
    </source>
</evidence>
<dbReference type="GO" id="GO:0005948">
    <property type="term" value="C:acetolactate synthase complex"/>
    <property type="evidence" value="ECO:0007669"/>
    <property type="project" value="TreeGrafter"/>
</dbReference>
<keyword evidence="9" id="KW-0274">FAD</keyword>
<evidence type="ECO:0000256" key="8">
    <source>
        <dbReference type="ARBA" id="ARBA00022723"/>
    </source>
</evidence>
<comment type="pathway">
    <text evidence="1 14">Amino-acid biosynthesis; L-isoleucine biosynthesis; L-isoleucine from 2-oxobutanoate: step 1/4.</text>
</comment>
<dbReference type="InterPro" id="IPR012000">
    <property type="entry name" value="Thiamin_PyroP_enz_cen_dom"/>
</dbReference>
<keyword evidence="7 14" id="KW-0808">Transferase</keyword>
<evidence type="ECO:0000256" key="11">
    <source>
        <dbReference type="ARBA" id="ARBA00023052"/>
    </source>
</evidence>
<dbReference type="InterPro" id="IPR029061">
    <property type="entry name" value="THDP-binding"/>
</dbReference>
<dbReference type="InterPro" id="IPR011766">
    <property type="entry name" value="TPP_enzyme_TPP-bd"/>
</dbReference>
<evidence type="ECO:0000256" key="12">
    <source>
        <dbReference type="ARBA" id="ARBA00023304"/>
    </source>
</evidence>
<proteinExistence type="inferred from homology"/>
<dbReference type="Pfam" id="PF02776">
    <property type="entry name" value="TPP_enzyme_N"/>
    <property type="match status" value="1"/>
</dbReference>
<dbReference type="Proteomes" id="UP000192731">
    <property type="component" value="Unassembled WGS sequence"/>
</dbReference>
<dbReference type="AlphaFoldDB" id="A0A1W1VF76"/>
<gene>
    <name evidence="18" type="ORF">SAMN00017405_2237</name>
</gene>
<evidence type="ECO:0000313" key="18">
    <source>
        <dbReference type="EMBL" id="SMB91721.1"/>
    </source>
</evidence>
<evidence type="ECO:0000259" key="15">
    <source>
        <dbReference type="Pfam" id="PF00205"/>
    </source>
</evidence>
<evidence type="ECO:0000256" key="14">
    <source>
        <dbReference type="RuleBase" id="RU003591"/>
    </source>
</evidence>
<dbReference type="InterPro" id="IPR045229">
    <property type="entry name" value="TPP_enz"/>
</dbReference>
<keyword evidence="19" id="KW-1185">Reference proteome</keyword>
<evidence type="ECO:0000256" key="2">
    <source>
        <dbReference type="ARBA" id="ARBA00005025"/>
    </source>
</evidence>
<dbReference type="SUPFAM" id="SSF52467">
    <property type="entry name" value="DHS-like NAD/FAD-binding domain"/>
    <property type="match status" value="1"/>
</dbReference>
<dbReference type="GO" id="GO:0003984">
    <property type="term" value="F:acetolactate synthase activity"/>
    <property type="evidence" value="ECO:0007669"/>
    <property type="project" value="UniProtKB-EC"/>
</dbReference>
<dbReference type="CDD" id="cd07035">
    <property type="entry name" value="TPP_PYR_POX_like"/>
    <property type="match status" value="1"/>
</dbReference>
<evidence type="ECO:0000256" key="3">
    <source>
        <dbReference type="ARBA" id="ARBA00007812"/>
    </source>
</evidence>
<dbReference type="UniPathway" id="UPA00047">
    <property type="reaction ID" value="UER00055"/>
</dbReference>
<reference evidence="18 19" key="1">
    <citation type="submission" date="2017-04" db="EMBL/GenBank/DDBJ databases">
        <authorList>
            <person name="Afonso C.L."/>
            <person name="Miller P.J."/>
            <person name="Scott M.A."/>
            <person name="Spackman E."/>
            <person name="Goraichik I."/>
            <person name="Dimitrov K.M."/>
            <person name="Suarez D.L."/>
            <person name="Swayne D.E."/>
        </authorList>
    </citation>
    <scope>NUCLEOTIDE SEQUENCE [LARGE SCALE GENOMIC DNA]</scope>
    <source>
        <strain evidence="18 19">DSM 11270</strain>
    </source>
</reference>
<evidence type="ECO:0000256" key="4">
    <source>
        <dbReference type="ARBA" id="ARBA00013145"/>
    </source>
</evidence>
<keyword evidence="10 14" id="KW-0460">Magnesium</keyword>
<dbReference type="GO" id="GO:0050660">
    <property type="term" value="F:flavin adenine dinucleotide binding"/>
    <property type="evidence" value="ECO:0007669"/>
    <property type="project" value="InterPro"/>
</dbReference>
<dbReference type="CDD" id="cd02015">
    <property type="entry name" value="TPP_AHAS"/>
    <property type="match status" value="1"/>
</dbReference>
<sequence length="563" mass="61345">MLGSELLLKCLEEQGVDDVFGIPGGVLLPLYNVLRTSNINHILTRHEQGAIHAADGYSRSSNKVGVCFATSGPGATNLLTGLATAHMDSIPLIAITGQVGKSFLGKDSFQEADTTGFSQPVTKHNYLVTDARDIPSIVKEAFYIAKTGRPGPVLIDIPKDVFTQELTNIPEGKIRERVIKKLAKPEINDCQIQRVVEALKNAQNPLIFIGGGVTSDASPALEKIATKHQIPVACTLMAKGLFPPNSPLYLGMVGMHGMPGANYAIQNCDLLLAVGLRFDDRVTGDLNHFAKGAKVIHVDLDGAEIGKNRNVEIPVVADSSDFFNSLEKSLKKVKSTKDWLSLIEEKSCKLYNKNNDLISPQELLGKINDLVDDDTIIVTDVGQHQMWSALFVHPTKPKSFLTSGGLGTMGYGLPAAIGAQVANPKKKVVLITGDGSFQMNLQELAVIKQCKLPIKIFIVNNGCLGMVRQWQELFFDKNYAQSSLEFSPDWEILASSYGILGQKITNNEKKDKVIKECIESDFPCLLDVKVDPEANVYPIVPAGCSIDEMWGRWNDEENISSLG</sequence>
<evidence type="ECO:0000259" key="17">
    <source>
        <dbReference type="Pfam" id="PF02776"/>
    </source>
</evidence>
<name>A0A1W1VF76_DESTI</name>
<dbReference type="InterPro" id="IPR029035">
    <property type="entry name" value="DHS-like_NAD/FAD-binding_dom"/>
</dbReference>
<keyword evidence="8 14" id="KW-0479">Metal-binding</keyword>
<dbReference type="RefSeq" id="WP_084053430.1">
    <property type="nucleotide sequence ID" value="NZ_FWWT01000019.1"/>
</dbReference>
<accession>A0A1W1VF76</accession>
<evidence type="ECO:0000256" key="1">
    <source>
        <dbReference type="ARBA" id="ARBA00004974"/>
    </source>
</evidence>
<dbReference type="FunFam" id="3.40.50.970:FF:000016">
    <property type="entry name" value="Acetolactate synthase"/>
    <property type="match status" value="1"/>
</dbReference>
<dbReference type="GO" id="GO:0009097">
    <property type="term" value="P:isoleucine biosynthetic process"/>
    <property type="evidence" value="ECO:0007669"/>
    <property type="project" value="UniProtKB-UniPathway"/>
</dbReference>
<dbReference type="EMBL" id="FWWT01000019">
    <property type="protein sequence ID" value="SMB91721.1"/>
    <property type="molecule type" value="Genomic_DNA"/>
</dbReference>
<organism evidence="18 19">
    <name type="scientific">Desulfonispora thiosulfatigenes DSM 11270</name>
    <dbReference type="NCBI Taxonomy" id="656914"/>
    <lineage>
        <taxon>Bacteria</taxon>
        <taxon>Bacillati</taxon>
        <taxon>Bacillota</taxon>
        <taxon>Clostridia</taxon>
        <taxon>Eubacteriales</taxon>
        <taxon>Peptococcaceae</taxon>
        <taxon>Desulfonispora</taxon>
    </lineage>
</organism>
<feature type="domain" description="Thiamine pyrophosphate enzyme central" evidence="15">
    <location>
        <begin position="192"/>
        <end position="325"/>
    </location>
</feature>
<comment type="cofactor">
    <cofactor evidence="14">
        <name>thiamine diphosphate</name>
        <dbReference type="ChEBI" id="CHEBI:58937"/>
    </cofactor>
    <text evidence="14">Binds 1 thiamine pyrophosphate per subunit.</text>
</comment>
<dbReference type="NCBIfam" id="TIGR00118">
    <property type="entry name" value="acolac_lg"/>
    <property type="match status" value="1"/>
</dbReference>
<keyword evidence="5 14" id="KW-0028">Amino-acid biosynthesis</keyword>
<keyword evidence="6" id="KW-0285">Flavoprotein</keyword>
<dbReference type="UniPathway" id="UPA00049">
    <property type="reaction ID" value="UER00059"/>
</dbReference>
<evidence type="ECO:0000256" key="9">
    <source>
        <dbReference type="ARBA" id="ARBA00022827"/>
    </source>
</evidence>
<dbReference type="PANTHER" id="PTHR18968">
    <property type="entry name" value="THIAMINE PYROPHOSPHATE ENZYMES"/>
    <property type="match status" value="1"/>
</dbReference>
<dbReference type="OrthoDB" id="4494979at2"/>
<dbReference type="GO" id="GO:0009099">
    <property type="term" value="P:L-valine biosynthetic process"/>
    <property type="evidence" value="ECO:0007669"/>
    <property type="project" value="UniProtKB-UniPathway"/>
</dbReference>
<dbReference type="EC" id="2.2.1.6" evidence="4 14"/>
<dbReference type="Gene3D" id="3.40.50.1220">
    <property type="entry name" value="TPP-binding domain"/>
    <property type="match status" value="1"/>
</dbReference>
<dbReference type="InterPro" id="IPR012846">
    <property type="entry name" value="Acetolactate_synth_lsu"/>
</dbReference>
<comment type="catalytic activity">
    <reaction evidence="13 14">
        <text>2 pyruvate + H(+) = (2S)-2-acetolactate + CO2</text>
        <dbReference type="Rhea" id="RHEA:25249"/>
        <dbReference type="ChEBI" id="CHEBI:15361"/>
        <dbReference type="ChEBI" id="CHEBI:15378"/>
        <dbReference type="ChEBI" id="CHEBI:16526"/>
        <dbReference type="ChEBI" id="CHEBI:58476"/>
        <dbReference type="EC" id="2.2.1.6"/>
    </reaction>
</comment>